<keyword evidence="2" id="KW-1185">Reference proteome</keyword>
<dbReference type="STRING" id="1447872.A0A1J9PD00"/>
<dbReference type="AlphaFoldDB" id="A0A1J9PD00"/>
<dbReference type="Proteomes" id="UP000182235">
    <property type="component" value="Unassembled WGS sequence"/>
</dbReference>
<dbReference type="OrthoDB" id="4206194at2759"/>
<comment type="caution">
    <text evidence="1">The sequence shown here is derived from an EMBL/GenBank/DDBJ whole genome shotgun (WGS) entry which is preliminary data.</text>
</comment>
<evidence type="ECO:0000313" key="2">
    <source>
        <dbReference type="Proteomes" id="UP000182235"/>
    </source>
</evidence>
<reference evidence="1 2" key="1">
    <citation type="submission" date="2015-07" db="EMBL/GenBank/DDBJ databases">
        <title>Emmonsia species relationships and genome sequence.</title>
        <authorList>
            <consortium name="The Broad Institute Genomics Platform"/>
            <person name="Cuomo C.A."/>
            <person name="Munoz J.F."/>
            <person name="Imamovic A."/>
            <person name="Priest M.E."/>
            <person name="Young S."/>
            <person name="Clay O.K."/>
            <person name="McEwen J.G."/>
        </authorList>
    </citation>
    <scope>NUCLEOTIDE SEQUENCE [LARGE SCALE GENOMIC DNA]</scope>
    <source>
        <strain evidence="1 2">UAMH 9510</strain>
    </source>
</reference>
<accession>A0A1J9PD00</accession>
<dbReference type="VEuPathDB" id="FungiDB:AJ78_05216"/>
<protein>
    <submittedName>
        <fullName evidence="1">Uncharacterized protein</fullName>
    </submittedName>
</protein>
<dbReference type="EMBL" id="LGRN01000219">
    <property type="protein sequence ID" value="OJD14448.1"/>
    <property type="molecule type" value="Genomic_DNA"/>
</dbReference>
<organism evidence="1 2">
    <name type="scientific">Emergomyces pasteurianus Ep9510</name>
    <dbReference type="NCBI Taxonomy" id="1447872"/>
    <lineage>
        <taxon>Eukaryota</taxon>
        <taxon>Fungi</taxon>
        <taxon>Dikarya</taxon>
        <taxon>Ascomycota</taxon>
        <taxon>Pezizomycotina</taxon>
        <taxon>Eurotiomycetes</taxon>
        <taxon>Eurotiomycetidae</taxon>
        <taxon>Onygenales</taxon>
        <taxon>Ajellomycetaceae</taxon>
        <taxon>Emergomyces</taxon>
    </lineage>
</organism>
<proteinExistence type="predicted"/>
<evidence type="ECO:0000313" key="1">
    <source>
        <dbReference type="EMBL" id="OJD14448.1"/>
    </source>
</evidence>
<gene>
    <name evidence="1" type="ORF">AJ78_05216</name>
</gene>
<sequence length="117" mass="13095">MSPELPKPPKALSMEVDDTDSFESEYRLRIGNSSQPSLPWHDKWTVAHISRDGPSGDLKTSISNRTCQWPHTLVNCLELEKTKLLTAMPLEAVSHSVLPIPFQSPVTTIIAKIARFE</sequence>
<name>A0A1J9PD00_9EURO</name>